<dbReference type="AlphaFoldDB" id="A0ABD1TGY4"/>
<comment type="caution">
    <text evidence="1">The sequence shown here is derived from an EMBL/GenBank/DDBJ whole genome shotgun (WGS) entry which is preliminary data.</text>
</comment>
<accession>A0ABD1TGY4</accession>
<gene>
    <name evidence="1" type="ORF">Adt_17423</name>
</gene>
<evidence type="ECO:0000313" key="1">
    <source>
        <dbReference type="EMBL" id="KAL2511823.1"/>
    </source>
</evidence>
<evidence type="ECO:0000313" key="2">
    <source>
        <dbReference type="Proteomes" id="UP001604336"/>
    </source>
</evidence>
<protein>
    <submittedName>
        <fullName evidence="1">Uncharacterized protein</fullName>
    </submittedName>
</protein>
<organism evidence="1 2">
    <name type="scientific">Abeliophyllum distichum</name>
    <dbReference type="NCBI Taxonomy" id="126358"/>
    <lineage>
        <taxon>Eukaryota</taxon>
        <taxon>Viridiplantae</taxon>
        <taxon>Streptophyta</taxon>
        <taxon>Embryophyta</taxon>
        <taxon>Tracheophyta</taxon>
        <taxon>Spermatophyta</taxon>
        <taxon>Magnoliopsida</taxon>
        <taxon>eudicotyledons</taxon>
        <taxon>Gunneridae</taxon>
        <taxon>Pentapetalae</taxon>
        <taxon>asterids</taxon>
        <taxon>lamiids</taxon>
        <taxon>Lamiales</taxon>
        <taxon>Oleaceae</taxon>
        <taxon>Forsythieae</taxon>
        <taxon>Abeliophyllum</taxon>
    </lineage>
</organism>
<sequence length="107" mass="12204">MEGGLQKVKVKNQLHLISKVAHVLLLMLVRRLREDLLDGLGDESEFCTTNQDLDFFMKSFEEEMGSPSPIVDVVDLKSASKESQPDLGILWRLLMTSLDFLRQCRLP</sequence>
<dbReference type="EMBL" id="JBFOLK010000005">
    <property type="protein sequence ID" value="KAL2511823.1"/>
    <property type="molecule type" value="Genomic_DNA"/>
</dbReference>
<reference evidence="2" key="1">
    <citation type="submission" date="2024-07" db="EMBL/GenBank/DDBJ databases">
        <title>Two chromosome-level genome assemblies of Korean endemic species Abeliophyllum distichum and Forsythia ovata (Oleaceae).</title>
        <authorList>
            <person name="Jang H."/>
        </authorList>
    </citation>
    <scope>NUCLEOTIDE SEQUENCE [LARGE SCALE GENOMIC DNA]</scope>
</reference>
<dbReference type="Proteomes" id="UP001604336">
    <property type="component" value="Unassembled WGS sequence"/>
</dbReference>
<keyword evidence="2" id="KW-1185">Reference proteome</keyword>
<name>A0ABD1TGY4_9LAMI</name>
<proteinExistence type="predicted"/>